<sequence>MRASRQPRFLHSAVLLFHTAATQRVVDDFSVRRVASLASLCICSREPCAFVPCHLFRCASSASSSLAPPAPNRIASHRRRCHCRPRPAAAAAVALRASLDIEFLGGIAVV</sequence>
<evidence type="ECO:0000313" key="2">
    <source>
        <dbReference type="EMBL" id="KAK3360321.1"/>
    </source>
</evidence>
<dbReference type="AlphaFoldDB" id="A0AAJ0MIL6"/>
<evidence type="ECO:0008006" key="4">
    <source>
        <dbReference type="Google" id="ProtNLM"/>
    </source>
</evidence>
<comment type="caution">
    <text evidence="2">The sequence shown here is derived from an EMBL/GenBank/DDBJ whole genome shotgun (WGS) entry which is preliminary data.</text>
</comment>
<dbReference type="EMBL" id="JAUIQD010000002">
    <property type="protein sequence ID" value="KAK3360321.1"/>
    <property type="molecule type" value="Genomic_DNA"/>
</dbReference>
<accession>A0AAJ0MIL6</accession>
<reference evidence="2" key="1">
    <citation type="journal article" date="2023" name="Mol. Phylogenet. Evol.">
        <title>Genome-scale phylogeny and comparative genomics of the fungal order Sordariales.</title>
        <authorList>
            <person name="Hensen N."/>
            <person name="Bonometti L."/>
            <person name="Westerberg I."/>
            <person name="Brannstrom I.O."/>
            <person name="Guillou S."/>
            <person name="Cros-Aarteil S."/>
            <person name="Calhoun S."/>
            <person name="Haridas S."/>
            <person name="Kuo A."/>
            <person name="Mondo S."/>
            <person name="Pangilinan J."/>
            <person name="Riley R."/>
            <person name="LaButti K."/>
            <person name="Andreopoulos B."/>
            <person name="Lipzen A."/>
            <person name="Chen C."/>
            <person name="Yan M."/>
            <person name="Daum C."/>
            <person name="Ng V."/>
            <person name="Clum A."/>
            <person name="Steindorff A."/>
            <person name="Ohm R.A."/>
            <person name="Martin F."/>
            <person name="Silar P."/>
            <person name="Natvig D.O."/>
            <person name="Lalanne C."/>
            <person name="Gautier V."/>
            <person name="Ament-Velasquez S.L."/>
            <person name="Kruys A."/>
            <person name="Hutchinson M.I."/>
            <person name="Powell A.J."/>
            <person name="Barry K."/>
            <person name="Miller A.N."/>
            <person name="Grigoriev I.V."/>
            <person name="Debuchy R."/>
            <person name="Gladieux P."/>
            <person name="Hiltunen Thoren M."/>
            <person name="Johannesson H."/>
        </authorList>
    </citation>
    <scope>NUCLEOTIDE SEQUENCE</scope>
    <source>
        <strain evidence="2">CBS 955.72</strain>
    </source>
</reference>
<feature type="signal peptide" evidence="1">
    <location>
        <begin position="1"/>
        <end position="22"/>
    </location>
</feature>
<reference evidence="2" key="2">
    <citation type="submission" date="2023-06" db="EMBL/GenBank/DDBJ databases">
        <authorList>
            <consortium name="Lawrence Berkeley National Laboratory"/>
            <person name="Haridas S."/>
            <person name="Hensen N."/>
            <person name="Bonometti L."/>
            <person name="Westerberg I."/>
            <person name="Brannstrom I.O."/>
            <person name="Guillou S."/>
            <person name="Cros-Aarteil S."/>
            <person name="Calhoun S."/>
            <person name="Kuo A."/>
            <person name="Mondo S."/>
            <person name="Pangilinan J."/>
            <person name="Riley R."/>
            <person name="Labutti K."/>
            <person name="Andreopoulos B."/>
            <person name="Lipzen A."/>
            <person name="Chen C."/>
            <person name="Yanf M."/>
            <person name="Daum C."/>
            <person name="Ng V."/>
            <person name="Clum A."/>
            <person name="Steindorff A."/>
            <person name="Ohm R."/>
            <person name="Martin F."/>
            <person name="Silar P."/>
            <person name="Natvig D."/>
            <person name="Lalanne C."/>
            <person name="Gautier V."/>
            <person name="Ament-Velasquez S.L."/>
            <person name="Kruys A."/>
            <person name="Hutchinson M.I."/>
            <person name="Powell A.J."/>
            <person name="Barry K."/>
            <person name="Miller A.N."/>
            <person name="Grigoriev I.V."/>
            <person name="Debuchy R."/>
            <person name="Gladieux P."/>
            <person name="Thoren M.H."/>
            <person name="Johannesson H."/>
        </authorList>
    </citation>
    <scope>NUCLEOTIDE SEQUENCE</scope>
    <source>
        <strain evidence="2">CBS 955.72</strain>
    </source>
</reference>
<dbReference type="Proteomes" id="UP001275084">
    <property type="component" value="Unassembled WGS sequence"/>
</dbReference>
<name>A0AAJ0MIL6_9PEZI</name>
<evidence type="ECO:0000256" key="1">
    <source>
        <dbReference type="SAM" id="SignalP"/>
    </source>
</evidence>
<organism evidence="2 3">
    <name type="scientific">Lasiosphaeria hispida</name>
    <dbReference type="NCBI Taxonomy" id="260671"/>
    <lineage>
        <taxon>Eukaryota</taxon>
        <taxon>Fungi</taxon>
        <taxon>Dikarya</taxon>
        <taxon>Ascomycota</taxon>
        <taxon>Pezizomycotina</taxon>
        <taxon>Sordariomycetes</taxon>
        <taxon>Sordariomycetidae</taxon>
        <taxon>Sordariales</taxon>
        <taxon>Lasiosphaeriaceae</taxon>
        <taxon>Lasiosphaeria</taxon>
    </lineage>
</organism>
<feature type="chain" id="PRO_5042585393" description="Secreted protein" evidence="1">
    <location>
        <begin position="23"/>
        <end position="110"/>
    </location>
</feature>
<keyword evidence="1" id="KW-0732">Signal</keyword>
<keyword evidence="3" id="KW-1185">Reference proteome</keyword>
<proteinExistence type="predicted"/>
<protein>
    <recommendedName>
        <fullName evidence="4">Secreted protein</fullName>
    </recommendedName>
</protein>
<gene>
    <name evidence="2" type="ORF">B0T25DRAFT_127319</name>
</gene>
<evidence type="ECO:0000313" key="3">
    <source>
        <dbReference type="Proteomes" id="UP001275084"/>
    </source>
</evidence>